<comment type="caution">
    <text evidence="4">The sequence shown here is derived from an EMBL/GenBank/DDBJ whole genome shotgun (WGS) entry which is preliminary data.</text>
</comment>
<keyword evidence="2" id="KW-0812">Transmembrane</keyword>
<sequence>MDIAILLILMAVWGSQLMGYMDKSVLSSYCVPVLALCIAAPSPSGPEAQNERASSRGAQRLINMLANATKILLLCILIATAIISLGSKIGFPDYTNPYPPPGAPPEYNEARPKPAEPHAPPTFDTAPTWLDKPNDFTTLRPYSLYFGLSISCWSAVTATSLSSKPVATESLHIYSWNPDWPASKPKMQTYTPTPCDAFGTHPISTGSRFGTLSRGPLAFSSQDFGANAEARSPLISSKPTGVALWFLTAPNDANRMAKEDFLLLHEFDILMANGAYPRYQQSVSEAGFSLNTKPTALNYGICPEPTTPPVFNIVKLLGTPEPSDRLQTPLNHMKDTLKVIRVLNKDLPDAAYTSGTPQVSLLARIIALQTLSVVTASLCITALVGHHRRGKKH</sequence>
<proteinExistence type="predicted"/>
<keyword evidence="3" id="KW-0732">Signal</keyword>
<dbReference type="Proteomes" id="UP000698800">
    <property type="component" value="Unassembled WGS sequence"/>
</dbReference>
<feature type="chain" id="PRO_5040292860" evidence="3">
    <location>
        <begin position="18"/>
        <end position="393"/>
    </location>
</feature>
<evidence type="ECO:0000313" key="5">
    <source>
        <dbReference type="Proteomes" id="UP000698800"/>
    </source>
</evidence>
<accession>A0A9P8I5N2</accession>
<dbReference type="EMBL" id="JAGHQL010000083">
    <property type="protein sequence ID" value="KAH0541249.1"/>
    <property type="molecule type" value="Genomic_DNA"/>
</dbReference>
<organism evidence="4 5">
    <name type="scientific">Glutinoglossum americanum</name>
    <dbReference type="NCBI Taxonomy" id="1670608"/>
    <lineage>
        <taxon>Eukaryota</taxon>
        <taxon>Fungi</taxon>
        <taxon>Dikarya</taxon>
        <taxon>Ascomycota</taxon>
        <taxon>Pezizomycotina</taxon>
        <taxon>Geoglossomycetes</taxon>
        <taxon>Geoglossales</taxon>
        <taxon>Geoglossaceae</taxon>
        <taxon>Glutinoglossum</taxon>
    </lineage>
</organism>
<dbReference type="AlphaFoldDB" id="A0A9P8I5N2"/>
<keyword evidence="2" id="KW-0472">Membrane</keyword>
<feature type="signal peptide" evidence="3">
    <location>
        <begin position="1"/>
        <end position="17"/>
    </location>
</feature>
<keyword evidence="5" id="KW-1185">Reference proteome</keyword>
<reference evidence="4" key="1">
    <citation type="submission" date="2021-03" db="EMBL/GenBank/DDBJ databases">
        <title>Comparative genomics and phylogenomic investigation of the class Geoglossomycetes provide insights into ecological specialization and systematics.</title>
        <authorList>
            <person name="Melie T."/>
            <person name="Pirro S."/>
            <person name="Miller A.N."/>
            <person name="Quandt A."/>
        </authorList>
    </citation>
    <scope>NUCLEOTIDE SEQUENCE</scope>
    <source>
        <strain evidence="4">GBOQ0MN5Z8</strain>
    </source>
</reference>
<evidence type="ECO:0000256" key="1">
    <source>
        <dbReference type="SAM" id="MobiDB-lite"/>
    </source>
</evidence>
<protein>
    <submittedName>
        <fullName evidence="4">Uncharacterized protein</fullName>
    </submittedName>
</protein>
<feature type="region of interest" description="Disordered" evidence="1">
    <location>
        <begin position="100"/>
        <end position="127"/>
    </location>
</feature>
<gene>
    <name evidence="4" type="ORF">FGG08_004254</name>
</gene>
<keyword evidence="2" id="KW-1133">Transmembrane helix</keyword>
<evidence type="ECO:0000313" key="4">
    <source>
        <dbReference type="EMBL" id="KAH0541249.1"/>
    </source>
</evidence>
<feature type="transmembrane region" description="Helical" evidence="2">
    <location>
        <begin position="361"/>
        <end position="384"/>
    </location>
</feature>
<name>A0A9P8I5N2_9PEZI</name>
<feature type="transmembrane region" description="Helical" evidence="2">
    <location>
        <begin position="64"/>
        <end position="86"/>
    </location>
</feature>
<evidence type="ECO:0000256" key="3">
    <source>
        <dbReference type="SAM" id="SignalP"/>
    </source>
</evidence>
<evidence type="ECO:0000256" key="2">
    <source>
        <dbReference type="SAM" id="Phobius"/>
    </source>
</evidence>